<dbReference type="RefSeq" id="WP_327315807.1">
    <property type="nucleotide sequence ID" value="NZ_FNVD01000022.1"/>
</dbReference>
<proteinExistence type="predicted"/>
<dbReference type="InterPro" id="IPR008912">
    <property type="entry name" value="Uncharacterised_CoxE"/>
</dbReference>
<dbReference type="PANTHER" id="PTHR39338:SF6">
    <property type="entry name" value="BLL5662 PROTEIN"/>
    <property type="match status" value="1"/>
</dbReference>
<dbReference type="InterPro" id="IPR002035">
    <property type="entry name" value="VWF_A"/>
</dbReference>
<dbReference type="SMART" id="SM00327">
    <property type="entry name" value="VWA"/>
    <property type="match status" value="1"/>
</dbReference>
<organism evidence="2 3">
    <name type="scientific">Jhaorihella thermophila</name>
    <dbReference type="NCBI Taxonomy" id="488547"/>
    <lineage>
        <taxon>Bacteria</taxon>
        <taxon>Pseudomonadati</taxon>
        <taxon>Pseudomonadota</taxon>
        <taxon>Alphaproteobacteria</taxon>
        <taxon>Rhodobacterales</taxon>
        <taxon>Paracoccaceae</taxon>
        <taxon>Jhaorihella</taxon>
    </lineage>
</organism>
<dbReference type="CDD" id="cd00198">
    <property type="entry name" value="vWFA"/>
    <property type="match status" value="1"/>
</dbReference>
<dbReference type="Proteomes" id="UP000236742">
    <property type="component" value="Unassembled WGS sequence"/>
</dbReference>
<keyword evidence="3" id="KW-1185">Reference proteome</keyword>
<dbReference type="Gene3D" id="3.40.50.410">
    <property type="entry name" value="von Willebrand factor, type A domain"/>
    <property type="match status" value="1"/>
</dbReference>
<dbReference type="Pfam" id="PF05762">
    <property type="entry name" value="VWA_CoxE"/>
    <property type="match status" value="1"/>
</dbReference>
<dbReference type="InterPro" id="IPR036465">
    <property type="entry name" value="vWFA_dom_sf"/>
</dbReference>
<reference evidence="2 3" key="1">
    <citation type="submission" date="2016-10" db="EMBL/GenBank/DDBJ databases">
        <authorList>
            <person name="de Groot N.N."/>
        </authorList>
    </citation>
    <scope>NUCLEOTIDE SEQUENCE [LARGE SCALE GENOMIC DNA]</scope>
    <source>
        <strain evidence="2 3">DSM 23413</strain>
    </source>
</reference>
<accession>A0A1H5YRQ1</accession>
<feature type="domain" description="VWFA" evidence="1">
    <location>
        <begin position="45"/>
        <end position="209"/>
    </location>
</feature>
<evidence type="ECO:0000313" key="2">
    <source>
        <dbReference type="EMBL" id="SEG26793.1"/>
    </source>
</evidence>
<dbReference type="EMBL" id="FNVD01000022">
    <property type="protein sequence ID" value="SEG26793.1"/>
    <property type="molecule type" value="Genomic_DNA"/>
</dbReference>
<gene>
    <name evidence="2" type="ORF">SAMN05421751_1225</name>
</gene>
<evidence type="ECO:0000259" key="1">
    <source>
        <dbReference type="SMART" id="SM00327"/>
    </source>
</evidence>
<dbReference type="SUPFAM" id="SSF53300">
    <property type="entry name" value="vWA-like"/>
    <property type="match status" value="1"/>
</dbReference>
<dbReference type="PANTHER" id="PTHR39338">
    <property type="entry name" value="BLL5662 PROTEIN-RELATED"/>
    <property type="match status" value="1"/>
</dbReference>
<protein>
    <submittedName>
        <fullName evidence="2">VWA domain containing CoxE-like protein</fullName>
    </submittedName>
</protein>
<sequence>MTAGRVVAAGAWRGPEPDLRRTLRASLARGGEPIDLYRRARPPRPMRIVALCDVSGSMSVYARVFLAFLRGLVGHDTQADAYLFHTRLMRVTGALRDHDSLRAAARLSLMAEGFGGGTDISGCLERFLSGYGARALNGRTVVVILSDGYCTSPPEALAAALARLRRRARRVVWLNPLLGWRDYAPVAGAIAAARPYLDAHLPANTLQALAALESEFAWL</sequence>
<evidence type="ECO:0000313" key="3">
    <source>
        <dbReference type="Proteomes" id="UP000236742"/>
    </source>
</evidence>
<name>A0A1H5YRQ1_9RHOB</name>
<dbReference type="AlphaFoldDB" id="A0A1H5YRQ1"/>